<keyword evidence="5 12" id="KW-0677">Repeat</keyword>
<dbReference type="SUPFAM" id="SSF52540">
    <property type="entry name" value="P-loop containing nucleoside triphosphate hydrolases"/>
    <property type="match status" value="2"/>
</dbReference>
<evidence type="ECO:0000256" key="3">
    <source>
        <dbReference type="ARBA" id="ARBA00022555"/>
    </source>
</evidence>
<dbReference type="PANTHER" id="PTHR43858">
    <property type="entry name" value="ENERGY-DEPENDENT TRANSLATIONAL THROTTLE PROTEIN ETTA"/>
    <property type="match status" value="1"/>
</dbReference>
<sequence length="563" mass="63420">MSDDKKVIFSMSKLSKTYQGADKQVLKNIYLSFFYGAKIGILGLNGSGKSSLLKIIAGVDKNYQGDVVFAPGYTVGYLEQEPILDDSKTVIEIVREGVAETMAVLDEFNKINDMFGLPEYYEDADKMDKLMDRQAALQDKIDSLGAWEIDTKLEIAMDALRTPEADTPIKNLSGGERRRVALCRLLLQQPDVLLLDEPTNHLDAESVLWLEQHLAQYAGTVIAVTHDRYFLDNVAGWILELDRGEGIPWKGNYSSWLDQKSSRMALEEKVASKRRKNLERELDWVRQGAKGRQTKQKARLQNYDKLLNEDQKQLDENLEIYIPNGPRLGTNVIEAKNVAKAFGDKLLYDNLNFTLPQAGIVGIIGPNGAGKSTIFRMIMGEQATDSGEFTVGETVKIAYVDQSHSNIDPNKSIWENFADGQELIMMGGRQVNSRAYLSRFNFGGGEQNKKVNTLSGGERNRLHLAMTLKEEGNVLLLDEPTNDLDVNTLRALEEGLENFAGCAVVISHDRWFLDRICTHILAFEGDSEVYYFEGGFSEYEENKKKRLGGDLTPKRLKYRKLIR</sequence>
<comment type="similarity">
    <text evidence="1 12">Belongs to the ABC transporter superfamily. ABCF family. Translational throttle EttA subfamily.</text>
</comment>
<accession>A0A1I0WZL6</accession>
<keyword evidence="3 12" id="KW-0820">tRNA-binding</keyword>
<dbReference type="InterPro" id="IPR017871">
    <property type="entry name" value="ABC_transporter-like_CS"/>
</dbReference>
<keyword evidence="7 12" id="KW-0378">Hydrolase</keyword>
<dbReference type="InterPro" id="IPR027417">
    <property type="entry name" value="P-loop_NTPase"/>
</dbReference>
<comment type="domain">
    <text evidence="12">The P-site tRNA interaction motif (PtIM domain) probably interacts with the P-site tRNA(fMet) as well as the 23S rRNA.</text>
</comment>
<dbReference type="GO" id="GO:0006412">
    <property type="term" value="P:translation"/>
    <property type="evidence" value="ECO:0007669"/>
    <property type="project" value="UniProtKB-KW"/>
</dbReference>
<comment type="domain">
    <text evidence="12">The arm domain is inserted in the first ABC transporter domain. Probably contacts ribosomal protein L1.</text>
</comment>
<evidence type="ECO:0000256" key="12">
    <source>
        <dbReference type="HAMAP-Rule" id="MF_00847"/>
    </source>
</evidence>
<reference evidence="15" key="1">
    <citation type="submission" date="2016-10" db="EMBL/GenBank/DDBJ databases">
        <authorList>
            <person name="Varghese N."/>
            <person name="Submissions S."/>
        </authorList>
    </citation>
    <scope>NUCLEOTIDE SEQUENCE [LARGE SCALE GENOMIC DNA]</scope>
    <source>
        <strain evidence="15">DSM 21789</strain>
    </source>
</reference>
<dbReference type="GO" id="GO:0016887">
    <property type="term" value="F:ATP hydrolysis activity"/>
    <property type="evidence" value="ECO:0007669"/>
    <property type="project" value="UniProtKB-UniRule"/>
</dbReference>
<evidence type="ECO:0000256" key="1">
    <source>
        <dbReference type="ARBA" id="ARBA00005868"/>
    </source>
</evidence>
<dbReference type="Proteomes" id="UP000199604">
    <property type="component" value="Unassembled WGS sequence"/>
</dbReference>
<dbReference type="CDD" id="cd03221">
    <property type="entry name" value="ABCF_EF-3"/>
    <property type="match status" value="2"/>
</dbReference>
<feature type="region of interest" description="PtIM" evidence="12">
    <location>
        <begin position="251"/>
        <end position="331"/>
    </location>
</feature>
<dbReference type="GO" id="GO:0000049">
    <property type="term" value="F:tRNA binding"/>
    <property type="evidence" value="ECO:0007669"/>
    <property type="project" value="UniProtKB-UniRule"/>
</dbReference>
<evidence type="ECO:0000256" key="6">
    <source>
        <dbReference type="ARBA" id="ARBA00022741"/>
    </source>
</evidence>
<name>A0A1I0WZL6_9FLAO</name>
<dbReference type="PROSITE" id="PS50893">
    <property type="entry name" value="ABC_TRANSPORTER_2"/>
    <property type="match status" value="2"/>
</dbReference>
<dbReference type="Pfam" id="PF12848">
    <property type="entry name" value="ABC_tran_Xtn"/>
    <property type="match status" value="1"/>
</dbReference>
<evidence type="ECO:0000256" key="10">
    <source>
        <dbReference type="ARBA" id="ARBA00022884"/>
    </source>
</evidence>
<dbReference type="InterPro" id="IPR003593">
    <property type="entry name" value="AAA+_ATPase"/>
</dbReference>
<dbReference type="Pfam" id="PF00005">
    <property type="entry name" value="ABC_tran"/>
    <property type="match status" value="2"/>
</dbReference>
<comment type="function">
    <text evidence="12">A translation factor that gates the progression of the 70S ribosomal initiation complex (IC, containing tRNA(fMet) in the P-site) into the translation elongation cycle by using a mechanism sensitive to the ATP/ADP ratio. Binds to the 70S ribosome E-site where it modulates the state of the translating ribosome during subunit translocation. ATP hydrolysis probably frees it from the ribosome, which can enter the elongation phase.</text>
</comment>
<organism evidence="14 15">
    <name type="scientific">Flavobacterium swingsii</name>
    <dbReference type="NCBI Taxonomy" id="498292"/>
    <lineage>
        <taxon>Bacteria</taxon>
        <taxon>Pseudomonadati</taxon>
        <taxon>Bacteroidota</taxon>
        <taxon>Flavobacteriia</taxon>
        <taxon>Flavobacteriales</taxon>
        <taxon>Flavobacteriaceae</taxon>
        <taxon>Flavobacterium</taxon>
    </lineage>
</organism>
<dbReference type="GO" id="GO:0019843">
    <property type="term" value="F:rRNA binding"/>
    <property type="evidence" value="ECO:0007669"/>
    <property type="project" value="UniProtKB-UniRule"/>
</dbReference>
<keyword evidence="4 12" id="KW-0699">rRNA-binding</keyword>
<dbReference type="PANTHER" id="PTHR43858:SF1">
    <property type="entry name" value="ABC TRANSPORTER-RELATED PROTEIN"/>
    <property type="match status" value="1"/>
</dbReference>
<proteinExistence type="inferred from homology"/>
<keyword evidence="10 12" id="KW-0694">RNA-binding</keyword>
<dbReference type="OrthoDB" id="1521973at2"/>
<dbReference type="AlphaFoldDB" id="A0A1I0WZL6"/>
<feature type="domain" description="ABC transporter" evidence="13">
    <location>
        <begin position="9"/>
        <end position="268"/>
    </location>
</feature>
<evidence type="ECO:0000256" key="11">
    <source>
        <dbReference type="ARBA" id="ARBA00022917"/>
    </source>
</evidence>
<dbReference type="GO" id="GO:0045900">
    <property type="term" value="P:negative regulation of translational elongation"/>
    <property type="evidence" value="ECO:0007669"/>
    <property type="project" value="UniProtKB-UniRule"/>
</dbReference>
<evidence type="ECO:0000313" key="14">
    <source>
        <dbReference type="EMBL" id="SFA93536.1"/>
    </source>
</evidence>
<keyword evidence="8 12" id="KW-0067">ATP-binding</keyword>
<evidence type="ECO:0000256" key="9">
    <source>
        <dbReference type="ARBA" id="ARBA00022845"/>
    </source>
</evidence>
<evidence type="ECO:0000256" key="2">
    <source>
        <dbReference type="ARBA" id="ARBA00022490"/>
    </source>
</evidence>
<comment type="caution">
    <text evidence="12">Lacks conserved residue(s) required for the propagation of feature annotation.</text>
</comment>
<comment type="catalytic activity">
    <reaction evidence="12">
        <text>ATP + H2O = ADP + phosphate + H(+)</text>
        <dbReference type="Rhea" id="RHEA:13065"/>
        <dbReference type="ChEBI" id="CHEBI:15377"/>
        <dbReference type="ChEBI" id="CHEBI:15378"/>
        <dbReference type="ChEBI" id="CHEBI:30616"/>
        <dbReference type="ChEBI" id="CHEBI:43474"/>
        <dbReference type="ChEBI" id="CHEBI:456216"/>
    </reaction>
</comment>
<feature type="binding site" evidence="12">
    <location>
        <begin position="365"/>
        <end position="372"/>
    </location>
    <ligand>
        <name>ATP</name>
        <dbReference type="ChEBI" id="CHEBI:30616"/>
        <label>2</label>
    </ligand>
</feature>
<evidence type="ECO:0000256" key="7">
    <source>
        <dbReference type="ARBA" id="ARBA00022801"/>
    </source>
</evidence>
<evidence type="ECO:0000313" key="15">
    <source>
        <dbReference type="Proteomes" id="UP000199604"/>
    </source>
</evidence>
<feature type="domain" description="ABC transporter" evidence="13">
    <location>
        <begin position="333"/>
        <end position="559"/>
    </location>
</feature>
<dbReference type="EC" id="3.6.1.-" evidence="12"/>
<evidence type="ECO:0000256" key="4">
    <source>
        <dbReference type="ARBA" id="ARBA00022730"/>
    </source>
</evidence>
<dbReference type="FunFam" id="3.40.50.300:FF:000183">
    <property type="entry name" value="ABC transporter ATP-binding protein yjjK"/>
    <property type="match status" value="1"/>
</dbReference>
<gene>
    <name evidence="12" type="primary">ettA</name>
    <name evidence="14" type="ORF">SAMN05660845_1070</name>
</gene>
<evidence type="ECO:0000256" key="8">
    <source>
        <dbReference type="ARBA" id="ARBA00022840"/>
    </source>
</evidence>
<dbReference type="FunFam" id="3.40.50.300:FF:000011">
    <property type="entry name" value="Putative ABC transporter ATP-binding component"/>
    <property type="match status" value="1"/>
</dbReference>
<dbReference type="GO" id="GO:0005737">
    <property type="term" value="C:cytoplasm"/>
    <property type="evidence" value="ECO:0007669"/>
    <property type="project" value="UniProtKB-SubCell"/>
</dbReference>
<dbReference type="SMART" id="SM00382">
    <property type="entry name" value="AAA"/>
    <property type="match status" value="2"/>
</dbReference>
<evidence type="ECO:0000256" key="5">
    <source>
        <dbReference type="ARBA" id="ARBA00022737"/>
    </source>
</evidence>
<dbReference type="NCBIfam" id="NF008775">
    <property type="entry name" value="PRK11819.1"/>
    <property type="match status" value="1"/>
</dbReference>
<keyword evidence="6 12" id="KW-0547">Nucleotide-binding</keyword>
<keyword evidence="11 12" id="KW-0648">Protein biosynthesis</keyword>
<dbReference type="EMBL" id="FOJT01000002">
    <property type="protein sequence ID" value="SFA93536.1"/>
    <property type="molecule type" value="Genomic_DNA"/>
</dbReference>
<dbReference type="STRING" id="498292.SAMN05660845_1070"/>
<dbReference type="NCBIfam" id="TIGR03719">
    <property type="entry name" value="ABC_ABC_ChvD"/>
    <property type="match status" value="1"/>
</dbReference>
<dbReference type="PROSITE" id="PS00211">
    <property type="entry name" value="ABC_TRANSPORTER_1"/>
    <property type="match status" value="1"/>
</dbReference>
<keyword evidence="9 12" id="KW-0810">Translation regulation</keyword>
<comment type="subcellular location">
    <subcellularLocation>
        <location evidence="12">Cytoplasm</location>
    </subcellularLocation>
    <text evidence="12">Associates with ribosomes and polysomes.</text>
</comment>
<keyword evidence="15" id="KW-1185">Reference proteome</keyword>
<dbReference type="InterPro" id="IPR022374">
    <property type="entry name" value="EttA"/>
</dbReference>
<dbReference type="HAMAP" id="MF_00847">
    <property type="entry name" value="EttA"/>
    <property type="match status" value="1"/>
</dbReference>
<keyword evidence="2 12" id="KW-0963">Cytoplasm</keyword>
<dbReference type="GO" id="GO:0005524">
    <property type="term" value="F:ATP binding"/>
    <property type="evidence" value="ECO:0007669"/>
    <property type="project" value="UniProtKB-UniRule"/>
</dbReference>
<dbReference type="GO" id="GO:0043022">
    <property type="term" value="F:ribosome binding"/>
    <property type="evidence" value="ECO:0007669"/>
    <property type="project" value="UniProtKB-UniRule"/>
</dbReference>
<evidence type="ECO:0000259" key="13">
    <source>
        <dbReference type="PROSITE" id="PS50893"/>
    </source>
</evidence>
<dbReference type="InterPro" id="IPR003439">
    <property type="entry name" value="ABC_transporter-like_ATP-bd"/>
</dbReference>
<dbReference type="RefSeq" id="WP_091474706.1">
    <property type="nucleotide sequence ID" value="NZ_FOJT01000002.1"/>
</dbReference>
<comment type="subunit">
    <text evidence="12">Monomer. Probably contacts ribosomal proteins L1, L5, L33 and S7, the 16S and 23S rRNA and the P-site containing tRNA(fMet).</text>
</comment>
<dbReference type="Gene3D" id="3.40.50.300">
    <property type="entry name" value="P-loop containing nucleotide triphosphate hydrolases"/>
    <property type="match status" value="2"/>
</dbReference>
<dbReference type="InterPro" id="IPR032781">
    <property type="entry name" value="ABC_tran_Xtn"/>
</dbReference>
<protein>
    <recommendedName>
        <fullName evidence="12">Energy-dependent translational throttle protein EttA</fullName>
        <ecNumber evidence="12">3.6.1.-</ecNumber>
    </recommendedName>
    <alternativeName>
        <fullName evidence="12">Translational regulatory factor EttA</fullName>
    </alternativeName>
</protein>